<dbReference type="InterPro" id="IPR050900">
    <property type="entry name" value="Transposase_IS3/IS150/IS904"/>
</dbReference>
<accession>A0A255D9V6</accession>
<dbReference type="OrthoDB" id="4281720at2"/>
<dbReference type="EMBL" id="NOZR01000023">
    <property type="protein sequence ID" value="OYN76209.1"/>
    <property type="molecule type" value="Genomic_DNA"/>
</dbReference>
<gene>
    <name evidence="3" type="ORF">CG716_22965</name>
</gene>
<evidence type="ECO:0000313" key="3">
    <source>
        <dbReference type="EMBL" id="OYN76209.1"/>
    </source>
</evidence>
<organism evidence="3 4">
    <name type="scientific">Mycolicibacterium sphagni</name>
    <dbReference type="NCBI Taxonomy" id="1786"/>
    <lineage>
        <taxon>Bacteria</taxon>
        <taxon>Bacillati</taxon>
        <taxon>Actinomycetota</taxon>
        <taxon>Actinomycetes</taxon>
        <taxon>Mycobacteriales</taxon>
        <taxon>Mycobacteriaceae</taxon>
        <taxon>Mycolicibacterium</taxon>
    </lineage>
</organism>
<dbReference type="Gene3D" id="3.30.420.10">
    <property type="entry name" value="Ribonuclease H-like superfamily/Ribonuclease H"/>
    <property type="match status" value="1"/>
</dbReference>
<proteinExistence type="predicted"/>
<comment type="caution">
    <text evidence="3">The sequence shown here is derived from an EMBL/GenBank/DDBJ whole genome shotgun (WGS) entry which is preliminary data.</text>
</comment>
<name>A0A255D9V6_9MYCO</name>
<feature type="compositionally biased region" description="Polar residues" evidence="1">
    <location>
        <begin position="126"/>
        <end position="139"/>
    </location>
</feature>
<reference evidence="3 4" key="1">
    <citation type="submission" date="2017-07" db="EMBL/GenBank/DDBJ databases">
        <title>The new phylogeny of genus Mycobacterium.</title>
        <authorList>
            <person name="Tortoli E."/>
            <person name="Trovato A."/>
            <person name="Cirillo D.M."/>
        </authorList>
    </citation>
    <scope>NUCLEOTIDE SEQUENCE [LARGE SCALE GENOMIC DNA]</scope>
    <source>
        <strain evidence="3 4">ATCC 33027</strain>
    </source>
</reference>
<dbReference type="InterPro" id="IPR001584">
    <property type="entry name" value="Integrase_cat-core"/>
</dbReference>
<protein>
    <recommendedName>
        <fullName evidence="2">Integrase catalytic domain-containing protein</fullName>
    </recommendedName>
</protein>
<dbReference type="AlphaFoldDB" id="A0A255D9V6"/>
<evidence type="ECO:0000313" key="4">
    <source>
        <dbReference type="Proteomes" id="UP000216063"/>
    </source>
</evidence>
<dbReference type="SUPFAM" id="SSF53098">
    <property type="entry name" value="Ribonuclease H-like"/>
    <property type="match status" value="1"/>
</dbReference>
<feature type="region of interest" description="Disordered" evidence="1">
    <location>
        <begin position="117"/>
        <end position="163"/>
    </location>
</feature>
<dbReference type="GO" id="GO:0003676">
    <property type="term" value="F:nucleic acid binding"/>
    <property type="evidence" value="ECO:0007669"/>
    <property type="project" value="InterPro"/>
</dbReference>
<dbReference type="GO" id="GO:0015074">
    <property type="term" value="P:DNA integration"/>
    <property type="evidence" value="ECO:0007669"/>
    <property type="project" value="InterPro"/>
</dbReference>
<dbReference type="Proteomes" id="UP000216063">
    <property type="component" value="Unassembled WGS sequence"/>
</dbReference>
<evidence type="ECO:0000259" key="2">
    <source>
        <dbReference type="Pfam" id="PF00665"/>
    </source>
</evidence>
<evidence type="ECO:0000256" key="1">
    <source>
        <dbReference type="SAM" id="MobiDB-lite"/>
    </source>
</evidence>
<feature type="domain" description="Integrase catalytic" evidence="2">
    <location>
        <begin position="63"/>
        <end position="122"/>
    </location>
</feature>
<feature type="compositionally biased region" description="Low complexity" evidence="1">
    <location>
        <begin position="147"/>
        <end position="163"/>
    </location>
</feature>
<dbReference type="InterPro" id="IPR012337">
    <property type="entry name" value="RNaseH-like_sf"/>
</dbReference>
<sequence>MGEPGSQGGQRDSEGGLDFLRAGARPAPSLICGFNDHTRVAGYRVESICRFLTENGVQVDPRTYRNWVTNFTYVPTWSGFVYVALVIDCFSRAIMGWQVAKTKDTAMVTTALKVALGRRDHHGHTGSPQSRYRTNTPHKTSPKARRSTPPSTSSCPSKPRWTR</sequence>
<keyword evidence="4" id="KW-1185">Reference proteome</keyword>
<dbReference type="Pfam" id="PF00665">
    <property type="entry name" value="rve"/>
    <property type="match status" value="1"/>
</dbReference>
<dbReference type="PANTHER" id="PTHR46889">
    <property type="entry name" value="TRANSPOSASE INSF FOR INSERTION SEQUENCE IS3B-RELATED"/>
    <property type="match status" value="1"/>
</dbReference>
<dbReference type="InterPro" id="IPR036397">
    <property type="entry name" value="RNaseH_sf"/>
</dbReference>
<dbReference type="PANTHER" id="PTHR46889:SF4">
    <property type="entry name" value="TRANSPOSASE INSO FOR INSERTION SEQUENCE ELEMENT IS911B-RELATED"/>
    <property type="match status" value="1"/>
</dbReference>